<accession>A0ABR3S596</accession>
<gene>
    <name evidence="3" type="ORF">SLS60_000096</name>
</gene>
<feature type="domain" description="Peptidase C19 ubiquitin carboxyl-terminal hydrolase" evidence="2">
    <location>
        <begin position="35"/>
        <end position="405"/>
    </location>
</feature>
<dbReference type="Proteomes" id="UP001521785">
    <property type="component" value="Unassembled WGS sequence"/>
</dbReference>
<sequence length="422" mass="46696">MSYQVPVRKRTLGAEDRIGGVVSKPHRLAPKALKTNAKNYSHSNAVLQALATAVDATWLQLKLGSYFVGPSLEVDETLTATEIEESIKSALWSDDDATQVSVNPVAELLRVLVNLQTASSAQSPMVNAYALQFMMSGLSTDPSPDPVSWLELVLESLSIGHPGSLLPEESDPEQHPLIKGLLEIQEVIEMVCRGPKCGKGPNSPKLYEQQTSWGYAVEHPLDHNGRMDNPECPITEMIKKRVFNSAKMEHYCKRCKGHVAADGAGLGFDVLPQILIIELMQKDQDDFTGKKAVEEEDDDDEDPVRPPGRRMPCKFPASTAKLTALEDTLDLTACDLTRGPSTSPMYQLQSVIKRVDLGDGDIVYSTFTRASDNIWWECEDEVVSEATSEEARSLVHEKRPCLLFYEKVQQAGPPVKKQRLHQ</sequence>
<dbReference type="InterPro" id="IPR038765">
    <property type="entry name" value="Papain-like_cys_pep_sf"/>
</dbReference>
<evidence type="ECO:0000313" key="3">
    <source>
        <dbReference type="EMBL" id="KAL1611875.1"/>
    </source>
</evidence>
<dbReference type="InterPro" id="IPR001394">
    <property type="entry name" value="Peptidase_C19_UCH"/>
</dbReference>
<proteinExistence type="predicted"/>
<keyword evidence="4" id="KW-1185">Reference proteome</keyword>
<feature type="region of interest" description="Disordered" evidence="1">
    <location>
        <begin position="288"/>
        <end position="311"/>
    </location>
</feature>
<dbReference type="EMBL" id="JAKJXO020000001">
    <property type="protein sequence ID" value="KAL1611875.1"/>
    <property type="molecule type" value="Genomic_DNA"/>
</dbReference>
<reference evidence="3 4" key="1">
    <citation type="submission" date="2024-02" db="EMBL/GenBank/DDBJ databases">
        <title>De novo assembly and annotation of 12 fungi associated with fruit tree decline syndrome in Ontario, Canada.</title>
        <authorList>
            <person name="Sulman M."/>
            <person name="Ellouze W."/>
            <person name="Ilyukhin E."/>
        </authorList>
    </citation>
    <scope>NUCLEOTIDE SEQUENCE [LARGE SCALE GENOMIC DNA]</scope>
    <source>
        <strain evidence="3 4">M42-189</strain>
    </source>
</reference>
<protein>
    <recommendedName>
        <fullName evidence="2">Peptidase C19 ubiquitin carboxyl-terminal hydrolase domain-containing protein</fullName>
    </recommendedName>
</protein>
<dbReference type="SUPFAM" id="SSF54001">
    <property type="entry name" value="Cysteine proteinases"/>
    <property type="match status" value="1"/>
</dbReference>
<dbReference type="CDD" id="cd02257">
    <property type="entry name" value="Peptidase_C19"/>
    <property type="match status" value="1"/>
</dbReference>
<dbReference type="Pfam" id="PF00443">
    <property type="entry name" value="UCH"/>
    <property type="match status" value="1"/>
</dbReference>
<evidence type="ECO:0000313" key="4">
    <source>
        <dbReference type="Proteomes" id="UP001521785"/>
    </source>
</evidence>
<dbReference type="Gene3D" id="3.90.70.10">
    <property type="entry name" value="Cysteine proteinases"/>
    <property type="match status" value="1"/>
</dbReference>
<name>A0ABR3S596_9PLEO</name>
<organism evidence="3 4">
    <name type="scientific">Paraconiothyrium brasiliense</name>
    <dbReference type="NCBI Taxonomy" id="300254"/>
    <lineage>
        <taxon>Eukaryota</taxon>
        <taxon>Fungi</taxon>
        <taxon>Dikarya</taxon>
        <taxon>Ascomycota</taxon>
        <taxon>Pezizomycotina</taxon>
        <taxon>Dothideomycetes</taxon>
        <taxon>Pleosporomycetidae</taxon>
        <taxon>Pleosporales</taxon>
        <taxon>Massarineae</taxon>
        <taxon>Didymosphaeriaceae</taxon>
        <taxon>Paraconiothyrium</taxon>
    </lineage>
</organism>
<evidence type="ECO:0000259" key="2">
    <source>
        <dbReference type="Pfam" id="PF00443"/>
    </source>
</evidence>
<comment type="caution">
    <text evidence="3">The sequence shown here is derived from an EMBL/GenBank/DDBJ whole genome shotgun (WGS) entry which is preliminary data.</text>
</comment>
<evidence type="ECO:0000256" key="1">
    <source>
        <dbReference type="SAM" id="MobiDB-lite"/>
    </source>
</evidence>